<proteinExistence type="predicted"/>
<dbReference type="AlphaFoldDB" id="A0A8X9A3P8"/>
<dbReference type="Proteomes" id="UP000298416">
    <property type="component" value="Unassembled WGS sequence"/>
</dbReference>
<gene>
    <name evidence="1" type="ORF">SASPL_110822</name>
</gene>
<organism evidence="1">
    <name type="scientific">Salvia splendens</name>
    <name type="common">Scarlet sage</name>
    <dbReference type="NCBI Taxonomy" id="180675"/>
    <lineage>
        <taxon>Eukaryota</taxon>
        <taxon>Viridiplantae</taxon>
        <taxon>Streptophyta</taxon>
        <taxon>Embryophyta</taxon>
        <taxon>Tracheophyta</taxon>
        <taxon>Spermatophyta</taxon>
        <taxon>Magnoliopsida</taxon>
        <taxon>eudicotyledons</taxon>
        <taxon>Gunneridae</taxon>
        <taxon>Pentapetalae</taxon>
        <taxon>asterids</taxon>
        <taxon>lamiids</taxon>
        <taxon>Lamiales</taxon>
        <taxon>Lamiaceae</taxon>
        <taxon>Nepetoideae</taxon>
        <taxon>Mentheae</taxon>
        <taxon>Salviinae</taxon>
        <taxon>Salvia</taxon>
        <taxon>Salvia subgen. Calosphace</taxon>
        <taxon>core Calosphace</taxon>
    </lineage>
</organism>
<keyword evidence="2" id="KW-1185">Reference proteome</keyword>
<accession>A0A8X9A3P8</accession>
<comment type="caution">
    <text evidence="1">The sequence shown here is derived from an EMBL/GenBank/DDBJ whole genome shotgun (WGS) entry which is preliminary data.</text>
</comment>
<protein>
    <submittedName>
        <fullName evidence="1">Uncharacterized protein</fullName>
    </submittedName>
</protein>
<evidence type="ECO:0000313" key="1">
    <source>
        <dbReference type="EMBL" id="KAG6426596.1"/>
    </source>
</evidence>
<dbReference type="EMBL" id="PNBA02000004">
    <property type="protein sequence ID" value="KAG6426596.1"/>
    <property type="molecule type" value="Genomic_DNA"/>
</dbReference>
<name>A0A8X9A3P8_SALSN</name>
<sequence length="148" mass="16837">MPVMGIGRDTDSVNLPGRLVLIPCCFAMGALQGKIDSRSMGWEDRESDFEFCFVEVGRYTVEILVASGEWILMLKRDYVGISMHWVKHLQFSSQLLLYARRATHLSLFLSMLLSPSCQRANVEFHSTSELSGLVKLSKFTEMSRRILI</sequence>
<evidence type="ECO:0000313" key="2">
    <source>
        <dbReference type="Proteomes" id="UP000298416"/>
    </source>
</evidence>
<reference evidence="1" key="1">
    <citation type="submission" date="2018-01" db="EMBL/GenBank/DDBJ databases">
        <authorList>
            <person name="Mao J.F."/>
        </authorList>
    </citation>
    <scope>NUCLEOTIDE SEQUENCE</scope>
    <source>
        <strain evidence="1">Huo1</strain>
        <tissue evidence="1">Leaf</tissue>
    </source>
</reference>
<reference evidence="1" key="2">
    <citation type="submission" date="2020-08" db="EMBL/GenBank/DDBJ databases">
        <title>Plant Genome Project.</title>
        <authorList>
            <person name="Zhang R.-G."/>
        </authorList>
    </citation>
    <scope>NUCLEOTIDE SEQUENCE</scope>
    <source>
        <strain evidence="1">Huo1</strain>
        <tissue evidence="1">Leaf</tissue>
    </source>
</reference>